<dbReference type="SMART" id="SM00347">
    <property type="entry name" value="HTH_MARR"/>
    <property type="match status" value="1"/>
</dbReference>
<dbReference type="PROSITE" id="PS50995">
    <property type="entry name" value="HTH_MARR_2"/>
    <property type="match status" value="1"/>
</dbReference>
<dbReference type="EMBL" id="CP017269">
    <property type="protein sequence ID" value="AOT71960.1"/>
    <property type="molecule type" value="Genomic_DNA"/>
</dbReference>
<keyword evidence="3" id="KW-0804">Transcription</keyword>
<dbReference type="SUPFAM" id="SSF46785">
    <property type="entry name" value="Winged helix' DNA-binding domain"/>
    <property type="match status" value="1"/>
</dbReference>
<dbReference type="Gene3D" id="1.10.10.10">
    <property type="entry name" value="Winged helix-like DNA-binding domain superfamily/Winged helix DNA-binding domain"/>
    <property type="match status" value="1"/>
</dbReference>
<evidence type="ECO:0000256" key="1">
    <source>
        <dbReference type="ARBA" id="ARBA00023015"/>
    </source>
</evidence>
<feature type="domain" description="HTH marR-type" evidence="4">
    <location>
        <begin position="1"/>
        <end position="134"/>
    </location>
</feature>
<dbReference type="InterPro" id="IPR036388">
    <property type="entry name" value="WH-like_DNA-bd_sf"/>
</dbReference>
<dbReference type="InterPro" id="IPR036390">
    <property type="entry name" value="WH_DNA-bd_sf"/>
</dbReference>
<name>A0A1D8GM20_9FIRM</name>
<dbReference type="GO" id="GO:0003677">
    <property type="term" value="F:DNA binding"/>
    <property type="evidence" value="ECO:0007669"/>
    <property type="project" value="UniProtKB-KW"/>
</dbReference>
<dbReference type="Pfam" id="PF12802">
    <property type="entry name" value="MarR_2"/>
    <property type="match status" value="1"/>
</dbReference>
<dbReference type="AlphaFoldDB" id="A0A1D8GM20"/>
<keyword evidence="2" id="KW-0238">DNA-binding</keyword>
<dbReference type="PANTHER" id="PTHR42756:SF2">
    <property type="entry name" value="MARR FAMILY REGULATORY PROTEIN"/>
    <property type="match status" value="1"/>
</dbReference>
<keyword evidence="1" id="KW-0805">Transcription regulation</keyword>
<evidence type="ECO:0000256" key="3">
    <source>
        <dbReference type="ARBA" id="ARBA00023163"/>
    </source>
</evidence>
<dbReference type="Proteomes" id="UP000095743">
    <property type="component" value="Chromosome"/>
</dbReference>
<organism evidence="5 6">
    <name type="scientific">Geosporobacter ferrireducens</name>
    <dbReference type="NCBI Taxonomy" id="1424294"/>
    <lineage>
        <taxon>Bacteria</taxon>
        <taxon>Bacillati</taxon>
        <taxon>Bacillota</taxon>
        <taxon>Clostridia</taxon>
        <taxon>Peptostreptococcales</taxon>
        <taxon>Thermotaleaceae</taxon>
        <taxon>Geosporobacter</taxon>
    </lineage>
</organism>
<proteinExistence type="predicted"/>
<protein>
    <recommendedName>
        <fullName evidence="4">HTH marR-type domain-containing protein</fullName>
    </recommendedName>
</protein>
<accession>A0A1D8GM20</accession>
<dbReference type="PROSITE" id="PS01117">
    <property type="entry name" value="HTH_MARR_1"/>
    <property type="match status" value="1"/>
</dbReference>
<evidence type="ECO:0000313" key="6">
    <source>
        <dbReference type="Proteomes" id="UP000095743"/>
    </source>
</evidence>
<dbReference type="RefSeq" id="WP_069980275.1">
    <property type="nucleotide sequence ID" value="NZ_CP017269.1"/>
</dbReference>
<keyword evidence="6" id="KW-1185">Reference proteome</keyword>
<sequence>MEKSIGRFVSILYRQSQIYFNYILKEFDITSAEYSLLLYLYRKDGITQDDLSVYLYIDKSAIARAVKSLEQKGYVIRDKDDADKRFNRVYLSDKAKLFKDEIRERVWTWSEFLTEDLDGETVEMVLSVLEKMVNKVACTNFKKGME</sequence>
<dbReference type="KEGG" id="gfe:Gferi_21915"/>
<reference evidence="5 6" key="1">
    <citation type="submission" date="2016-09" db="EMBL/GenBank/DDBJ databases">
        <title>Genomic analysis reveals versatility of anaerobic energy metabolism of Geosporobacter ferrireducens IRF9 of phylum Firmicutes.</title>
        <authorList>
            <person name="Kim S.-J."/>
        </authorList>
    </citation>
    <scope>NUCLEOTIDE SEQUENCE [LARGE SCALE GENOMIC DNA]</scope>
    <source>
        <strain evidence="5 6">IRF9</strain>
    </source>
</reference>
<dbReference type="InterPro" id="IPR000835">
    <property type="entry name" value="HTH_MarR-typ"/>
</dbReference>
<dbReference type="PRINTS" id="PR00598">
    <property type="entry name" value="HTHMARR"/>
</dbReference>
<evidence type="ECO:0000313" key="5">
    <source>
        <dbReference type="EMBL" id="AOT71960.1"/>
    </source>
</evidence>
<gene>
    <name evidence="5" type="ORF">Gferi_21915</name>
</gene>
<dbReference type="InterPro" id="IPR023187">
    <property type="entry name" value="Tscrpt_reg_MarR-type_CS"/>
</dbReference>
<dbReference type="STRING" id="1424294.Gferi_21915"/>
<evidence type="ECO:0000256" key="2">
    <source>
        <dbReference type="ARBA" id="ARBA00023125"/>
    </source>
</evidence>
<dbReference type="PANTHER" id="PTHR42756">
    <property type="entry name" value="TRANSCRIPTIONAL REGULATOR, MARR"/>
    <property type="match status" value="1"/>
</dbReference>
<dbReference type="GO" id="GO:0003700">
    <property type="term" value="F:DNA-binding transcription factor activity"/>
    <property type="evidence" value="ECO:0007669"/>
    <property type="project" value="InterPro"/>
</dbReference>
<evidence type="ECO:0000259" key="4">
    <source>
        <dbReference type="PROSITE" id="PS50995"/>
    </source>
</evidence>